<organism evidence="1 2">
    <name type="scientific">Spirosoma oryzae</name>
    <dbReference type="NCBI Taxonomy" id="1469603"/>
    <lineage>
        <taxon>Bacteria</taxon>
        <taxon>Pseudomonadati</taxon>
        <taxon>Bacteroidota</taxon>
        <taxon>Cytophagia</taxon>
        <taxon>Cytophagales</taxon>
        <taxon>Cytophagaceae</taxon>
        <taxon>Spirosoma</taxon>
    </lineage>
</organism>
<evidence type="ECO:0000313" key="2">
    <source>
        <dbReference type="Proteomes" id="UP000238375"/>
    </source>
</evidence>
<name>A0A2T0TNB1_9BACT</name>
<protein>
    <submittedName>
        <fullName evidence="1">Uncharacterized protein</fullName>
    </submittedName>
</protein>
<dbReference type="EMBL" id="PVTE01000001">
    <property type="protein sequence ID" value="PRY47018.1"/>
    <property type="molecule type" value="Genomic_DNA"/>
</dbReference>
<accession>A0A2T0TNB1</accession>
<keyword evidence="2" id="KW-1185">Reference proteome</keyword>
<proteinExistence type="predicted"/>
<comment type="caution">
    <text evidence="1">The sequence shown here is derived from an EMBL/GenBank/DDBJ whole genome shotgun (WGS) entry which is preliminary data.</text>
</comment>
<evidence type="ECO:0000313" key="1">
    <source>
        <dbReference type="EMBL" id="PRY47018.1"/>
    </source>
</evidence>
<reference evidence="1 2" key="1">
    <citation type="submission" date="2018-03" db="EMBL/GenBank/DDBJ databases">
        <title>Genomic Encyclopedia of Archaeal and Bacterial Type Strains, Phase II (KMG-II): from individual species to whole genera.</title>
        <authorList>
            <person name="Goeker M."/>
        </authorList>
    </citation>
    <scope>NUCLEOTIDE SEQUENCE [LARGE SCALE GENOMIC DNA]</scope>
    <source>
        <strain evidence="1 2">DSM 28354</strain>
    </source>
</reference>
<dbReference type="AlphaFoldDB" id="A0A2T0TNB1"/>
<gene>
    <name evidence="1" type="ORF">CLV58_10182</name>
</gene>
<sequence>MLVNWLVGYTNEPVINAGGLQTGKPVFTPKKDTRFRSRLKMGVTLAHAGLCRPGRAIITSGHASLRWVRT</sequence>
<dbReference type="Proteomes" id="UP000238375">
    <property type="component" value="Unassembled WGS sequence"/>
</dbReference>